<sequence>MLINHLLLIKAKIKKKMKILLCLVMLFLLLDGFATAQNLIQDSCKKAAASNPKIQLDFCVKTLEGNPQSKAAKSLADLVMASTKNAATKTTSLKAMADNLLKGEKFAKESEMPLRDCLELYTDATTSLNEALTSVQSRMYKTAKVGMSAAMDAPSTCETGFKERKAPQESQFTKDNDVLTQTISITLALTTMLK</sequence>
<feature type="signal peptide" evidence="4">
    <location>
        <begin position="1"/>
        <end position="36"/>
    </location>
</feature>
<dbReference type="NCBIfam" id="TIGR01614">
    <property type="entry name" value="PME_inhib"/>
    <property type="match status" value="1"/>
</dbReference>
<gene>
    <name evidence="7" type="primary">LOC108810733</name>
</gene>
<dbReference type="InterPro" id="IPR034088">
    <property type="entry name" value="Pla_a_1-like"/>
</dbReference>
<dbReference type="FunFam" id="1.20.140.40:FF:000002">
    <property type="entry name" value="Putative invertase inhibitor"/>
    <property type="match status" value="1"/>
</dbReference>
<dbReference type="PANTHER" id="PTHR35357:SF15">
    <property type="entry name" value="PLANT INVERTASE_PECTIN METHYLESTERASE INHIBITOR SUPERFAMILY PROTEIN"/>
    <property type="match status" value="1"/>
</dbReference>
<evidence type="ECO:0000256" key="3">
    <source>
        <dbReference type="ARBA" id="ARBA00038471"/>
    </source>
</evidence>
<keyword evidence="6" id="KW-1185">Reference proteome</keyword>
<evidence type="ECO:0000256" key="4">
    <source>
        <dbReference type="SAM" id="SignalP"/>
    </source>
</evidence>
<dbReference type="CDD" id="cd15795">
    <property type="entry name" value="PMEI-Pla_a_1_like"/>
    <property type="match status" value="1"/>
</dbReference>
<evidence type="ECO:0000256" key="2">
    <source>
        <dbReference type="ARBA" id="ARBA00023157"/>
    </source>
</evidence>
<protein>
    <submittedName>
        <fullName evidence="7">Pectinesterase inhibitor 12-like</fullName>
    </submittedName>
</protein>
<accession>A0A6J0JTD3</accession>
<feature type="chain" id="PRO_5027003425" evidence="4">
    <location>
        <begin position="37"/>
        <end position="194"/>
    </location>
</feature>
<dbReference type="KEGG" id="rsz:108810733"/>
<dbReference type="AlphaFoldDB" id="A0A6J0JTD3"/>
<dbReference type="InterPro" id="IPR006501">
    <property type="entry name" value="Pectinesterase_inhib_dom"/>
</dbReference>
<dbReference type="SMART" id="SM00856">
    <property type="entry name" value="PMEI"/>
    <property type="match status" value="1"/>
</dbReference>
<dbReference type="Gene3D" id="1.20.140.40">
    <property type="entry name" value="Invertase/pectin methylesterase inhibitor family protein"/>
    <property type="match status" value="1"/>
</dbReference>
<reference evidence="7" key="2">
    <citation type="submission" date="2025-08" db="UniProtKB">
        <authorList>
            <consortium name="RefSeq"/>
        </authorList>
    </citation>
    <scope>IDENTIFICATION</scope>
    <source>
        <tissue evidence="7">Leaf</tissue>
    </source>
</reference>
<keyword evidence="1 4" id="KW-0732">Signal</keyword>
<dbReference type="Proteomes" id="UP000504610">
    <property type="component" value="Chromosome 6"/>
</dbReference>
<name>A0A6J0JTD3_RAPSA</name>
<organism evidence="6 7">
    <name type="scientific">Raphanus sativus</name>
    <name type="common">Radish</name>
    <name type="synonym">Raphanus raphanistrum var. sativus</name>
    <dbReference type="NCBI Taxonomy" id="3726"/>
    <lineage>
        <taxon>Eukaryota</taxon>
        <taxon>Viridiplantae</taxon>
        <taxon>Streptophyta</taxon>
        <taxon>Embryophyta</taxon>
        <taxon>Tracheophyta</taxon>
        <taxon>Spermatophyta</taxon>
        <taxon>Magnoliopsida</taxon>
        <taxon>eudicotyledons</taxon>
        <taxon>Gunneridae</taxon>
        <taxon>Pentapetalae</taxon>
        <taxon>rosids</taxon>
        <taxon>malvids</taxon>
        <taxon>Brassicales</taxon>
        <taxon>Brassicaceae</taxon>
        <taxon>Brassiceae</taxon>
        <taxon>Raphanus</taxon>
    </lineage>
</organism>
<dbReference type="OrthoDB" id="1915198at2759"/>
<dbReference type="GO" id="GO:0005576">
    <property type="term" value="C:extracellular region"/>
    <property type="evidence" value="ECO:0007669"/>
    <property type="project" value="UniProtKB-ARBA"/>
</dbReference>
<keyword evidence="2" id="KW-1015">Disulfide bond</keyword>
<dbReference type="RefSeq" id="XP_018438321.1">
    <property type="nucleotide sequence ID" value="XM_018582819.2"/>
</dbReference>
<dbReference type="PANTHER" id="PTHR35357">
    <property type="entry name" value="OS02G0537100 PROTEIN"/>
    <property type="match status" value="1"/>
</dbReference>
<dbReference type="Pfam" id="PF04043">
    <property type="entry name" value="PMEI"/>
    <property type="match status" value="1"/>
</dbReference>
<evidence type="ECO:0000256" key="1">
    <source>
        <dbReference type="ARBA" id="ARBA00022729"/>
    </source>
</evidence>
<comment type="similarity">
    <text evidence="3">Belongs to the PMEI family.</text>
</comment>
<reference evidence="6" key="1">
    <citation type="journal article" date="2019" name="Database">
        <title>The radish genome database (RadishGD): an integrated information resource for radish genomics.</title>
        <authorList>
            <person name="Yu H.J."/>
            <person name="Baek S."/>
            <person name="Lee Y.J."/>
            <person name="Cho A."/>
            <person name="Mun J.H."/>
        </authorList>
    </citation>
    <scope>NUCLEOTIDE SEQUENCE [LARGE SCALE GENOMIC DNA]</scope>
    <source>
        <strain evidence="6">cv. WK10039</strain>
    </source>
</reference>
<dbReference type="GO" id="GO:0004857">
    <property type="term" value="F:enzyme inhibitor activity"/>
    <property type="evidence" value="ECO:0007669"/>
    <property type="project" value="InterPro"/>
</dbReference>
<feature type="domain" description="Pectinesterase inhibitor" evidence="5">
    <location>
        <begin position="35"/>
        <end position="189"/>
    </location>
</feature>
<dbReference type="SUPFAM" id="SSF101148">
    <property type="entry name" value="Plant invertase/pectin methylesterase inhibitor"/>
    <property type="match status" value="1"/>
</dbReference>
<dbReference type="InterPro" id="IPR035513">
    <property type="entry name" value="Invertase/methylesterase_inhib"/>
</dbReference>
<evidence type="ECO:0000313" key="7">
    <source>
        <dbReference type="RefSeq" id="XP_018438321.1"/>
    </source>
</evidence>
<proteinExistence type="inferred from homology"/>
<dbReference type="GeneID" id="108810733"/>
<evidence type="ECO:0000313" key="6">
    <source>
        <dbReference type="Proteomes" id="UP000504610"/>
    </source>
</evidence>
<evidence type="ECO:0000259" key="5">
    <source>
        <dbReference type="SMART" id="SM00856"/>
    </source>
</evidence>